<dbReference type="InterPro" id="IPR036390">
    <property type="entry name" value="WH_DNA-bd_sf"/>
</dbReference>
<dbReference type="Gene3D" id="1.10.10.10">
    <property type="entry name" value="Winged helix-like DNA-binding domain superfamily/Winged helix DNA-binding domain"/>
    <property type="match status" value="1"/>
</dbReference>
<proteinExistence type="predicted"/>
<dbReference type="InterPro" id="IPR039422">
    <property type="entry name" value="MarR/SlyA-like"/>
</dbReference>
<dbReference type="PANTHER" id="PTHR33164">
    <property type="entry name" value="TRANSCRIPTIONAL REGULATOR, MARR FAMILY"/>
    <property type="match status" value="1"/>
</dbReference>
<organism evidence="2 3">
    <name type="scientific">Azospirillum oleiclasticum</name>
    <dbReference type="NCBI Taxonomy" id="2735135"/>
    <lineage>
        <taxon>Bacteria</taxon>
        <taxon>Pseudomonadati</taxon>
        <taxon>Pseudomonadota</taxon>
        <taxon>Alphaproteobacteria</taxon>
        <taxon>Rhodospirillales</taxon>
        <taxon>Azospirillaceae</taxon>
        <taxon>Azospirillum</taxon>
    </lineage>
</organism>
<feature type="domain" description="HTH marR-type" evidence="1">
    <location>
        <begin position="1"/>
        <end position="133"/>
    </location>
</feature>
<reference evidence="2 3" key="1">
    <citation type="submission" date="2020-05" db="EMBL/GenBank/DDBJ databases">
        <title>Azospirillum oleiclasticum sp. nov, a nitrogen-fixing and heavy crude oil-emulsifying bacterium isolated from the crude oil of Yumen Oilfield.</title>
        <authorList>
            <person name="Wu D."/>
            <person name="Cai M."/>
            <person name="Zhang X."/>
        </authorList>
    </citation>
    <scope>NUCLEOTIDE SEQUENCE [LARGE SCALE GENOMIC DNA]</scope>
    <source>
        <strain evidence="2 3">ROY-1-1-2</strain>
    </source>
</reference>
<sequence length="158" mass="16938">MARNLKALGLWRRALVESVRRDGPDLSARQMAIMLQVYLTDPPHTVRGMAATLNISKPAVTRALDRLSVLGFAKRKRDPDDKRNVLVQRTVKGSVFLCDFAELVIDAGAVTPEDMAVVLEEERIAAAAKARLAAQLVTPAPEAAPEAVADAAVADAVA</sequence>
<keyword evidence="3" id="KW-1185">Reference proteome</keyword>
<dbReference type="SUPFAM" id="SSF46785">
    <property type="entry name" value="Winged helix' DNA-binding domain"/>
    <property type="match status" value="1"/>
</dbReference>
<dbReference type="SMART" id="SM00347">
    <property type="entry name" value="HTH_MARR"/>
    <property type="match status" value="1"/>
</dbReference>
<dbReference type="PANTHER" id="PTHR33164:SF57">
    <property type="entry name" value="MARR-FAMILY TRANSCRIPTIONAL REGULATOR"/>
    <property type="match status" value="1"/>
</dbReference>
<protein>
    <submittedName>
        <fullName evidence="2">MarR family transcriptional regulator</fullName>
    </submittedName>
</protein>
<evidence type="ECO:0000259" key="1">
    <source>
        <dbReference type="PROSITE" id="PS50995"/>
    </source>
</evidence>
<evidence type="ECO:0000313" key="2">
    <source>
        <dbReference type="EMBL" id="NYZ23462.1"/>
    </source>
</evidence>
<name>A0ABX2TGI7_9PROT</name>
<gene>
    <name evidence="2" type="ORF">HND93_27500</name>
</gene>
<dbReference type="RefSeq" id="WP_180285237.1">
    <property type="nucleotide sequence ID" value="NZ_JABFDB010000027.1"/>
</dbReference>
<dbReference type="EMBL" id="JABFDB010000027">
    <property type="protein sequence ID" value="NYZ23462.1"/>
    <property type="molecule type" value="Genomic_DNA"/>
</dbReference>
<comment type="caution">
    <text evidence="2">The sequence shown here is derived from an EMBL/GenBank/DDBJ whole genome shotgun (WGS) entry which is preliminary data.</text>
</comment>
<dbReference type="Proteomes" id="UP000584642">
    <property type="component" value="Unassembled WGS sequence"/>
</dbReference>
<dbReference type="PROSITE" id="PS50995">
    <property type="entry name" value="HTH_MARR_2"/>
    <property type="match status" value="1"/>
</dbReference>
<accession>A0ABX2TGI7</accession>
<dbReference type="InterPro" id="IPR000835">
    <property type="entry name" value="HTH_MarR-typ"/>
</dbReference>
<dbReference type="InterPro" id="IPR036388">
    <property type="entry name" value="WH-like_DNA-bd_sf"/>
</dbReference>
<dbReference type="Pfam" id="PF01047">
    <property type="entry name" value="MarR"/>
    <property type="match status" value="1"/>
</dbReference>
<evidence type="ECO:0000313" key="3">
    <source>
        <dbReference type="Proteomes" id="UP000584642"/>
    </source>
</evidence>